<evidence type="ECO:0000256" key="1">
    <source>
        <dbReference type="ARBA" id="ARBA00004141"/>
    </source>
</evidence>
<evidence type="ECO:0000256" key="2">
    <source>
        <dbReference type="ARBA" id="ARBA00009190"/>
    </source>
</evidence>
<proteinExistence type="inferred from homology"/>
<dbReference type="PANTHER" id="PTHR12608:SF1">
    <property type="entry name" value="TRANSMEMBRANE PROTEIN 165"/>
    <property type="match status" value="1"/>
</dbReference>
<dbReference type="PANTHER" id="PTHR12608">
    <property type="entry name" value="TRANSMEMBRANE PROTEIN HTP-1 RELATED"/>
    <property type="match status" value="1"/>
</dbReference>
<organism evidence="7 8">
    <name type="scientific">Ferrimonas lipolytica</name>
    <dbReference type="NCBI Taxonomy" id="2724191"/>
    <lineage>
        <taxon>Bacteria</taxon>
        <taxon>Pseudomonadati</taxon>
        <taxon>Pseudomonadota</taxon>
        <taxon>Gammaproteobacteria</taxon>
        <taxon>Alteromonadales</taxon>
        <taxon>Ferrimonadaceae</taxon>
        <taxon>Ferrimonas</taxon>
    </lineage>
</organism>
<evidence type="ECO:0000313" key="7">
    <source>
        <dbReference type="EMBL" id="QIZ76976.1"/>
    </source>
</evidence>
<evidence type="ECO:0000256" key="4">
    <source>
        <dbReference type="ARBA" id="ARBA00022989"/>
    </source>
</evidence>
<reference evidence="7 8" key="1">
    <citation type="submission" date="2020-04" db="EMBL/GenBank/DDBJ databases">
        <title>Ferrimonas sp. S7 isolated from sea water.</title>
        <authorList>
            <person name="Bae S.S."/>
            <person name="Baek K."/>
        </authorList>
    </citation>
    <scope>NUCLEOTIDE SEQUENCE [LARGE SCALE GENOMIC DNA]</scope>
    <source>
        <strain evidence="7 8">S7</strain>
    </source>
</reference>
<protein>
    <recommendedName>
        <fullName evidence="6">GDT1 family protein</fullName>
    </recommendedName>
</protein>
<feature type="transmembrane region" description="Helical" evidence="6">
    <location>
        <begin position="43"/>
        <end position="66"/>
    </location>
</feature>
<feature type="transmembrane region" description="Helical" evidence="6">
    <location>
        <begin position="6"/>
        <end position="23"/>
    </location>
</feature>
<keyword evidence="3 6" id="KW-0812">Transmembrane</keyword>
<dbReference type="GO" id="GO:0046873">
    <property type="term" value="F:metal ion transmembrane transporter activity"/>
    <property type="evidence" value="ECO:0007669"/>
    <property type="project" value="InterPro"/>
</dbReference>
<evidence type="ECO:0000256" key="6">
    <source>
        <dbReference type="RuleBase" id="RU365102"/>
    </source>
</evidence>
<sequence>MITEFSFASSAMVTFGVIALAEIGDKSQLVCMTLAAKHRSRPVLIGAISAFLLLNALAVSLGALLADWIPTQWITAAAAILFALFGLQALFGSHEEDEDVDVDTRYKSRGIILTTFSMIFLAELGDKTQLSVAAMATTHPTFAVWLGSSLALAFTTILGVLAGKHLLAKLDTARLNRASGLFFLVLAATLIFQLLS</sequence>
<feature type="transmembrane region" description="Helical" evidence="6">
    <location>
        <begin position="72"/>
        <end position="94"/>
    </location>
</feature>
<comment type="subcellular location">
    <subcellularLocation>
        <location evidence="1 6">Membrane</location>
        <topology evidence="1 6">Multi-pass membrane protein</topology>
    </subcellularLocation>
</comment>
<dbReference type="GO" id="GO:0016020">
    <property type="term" value="C:membrane"/>
    <property type="evidence" value="ECO:0007669"/>
    <property type="project" value="UniProtKB-SubCell"/>
</dbReference>
<evidence type="ECO:0000256" key="5">
    <source>
        <dbReference type="ARBA" id="ARBA00023136"/>
    </source>
</evidence>
<dbReference type="InterPro" id="IPR001727">
    <property type="entry name" value="GDT1-like"/>
</dbReference>
<evidence type="ECO:0000313" key="8">
    <source>
        <dbReference type="Proteomes" id="UP000501602"/>
    </source>
</evidence>
<feature type="transmembrane region" description="Helical" evidence="6">
    <location>
        <begin position="175"/>
        <end position="195"/>
    </location>
</feature>
<dbReference type="Pfam" id="PF01169">
    <property type="entry name" value="GDT1"/>
    <property type="match status" value="2"/>
</dbReference>
<dbReference type="EMBL" id="CP051180">
    <property type="protein sequence ID" value="QIZ76976.1"/>
    <property type="molecule type" value="Genomic_DNA"/>
</dbReference>
<keyword evidence="5 6" id="KW-0472">Membrane</keyword>
<accession>A0A6H1UFI7</accession>
<dbReference type="Proteomes" id="UP000501602">
    <property type="component" value="Chromosome"/>
</dbReference>
<name>A0A6H1UFI7_9GAMM</name>
<gene>
    <name evidence="7" type="ORF">HER31_08850</name>
</gene>
<evidence type="ECO:0000256" key="3">
    <source>
        <dbReference type="ARBA" id="ARBA00022692"/>
    </source>
</evidence>
<dbReference type="AlphaFoldDB" id="A0A6H1UFI7"/>
<dbReference type="RefSeq" id="WP_168660237.1">
    <property type="nucleotide sequence ID" value="NZ_CP051180.1"/>
</dbReference>
<dbReference type="KEGG" id="fes:HER31_08850"/>
<comment type="similarity">
    <text evidence="2 6">Belongs to the GDT1 family.</text>
</comment>
<feature type="transmembrane region" description="Helical" evidence="6">
    <location>
        <begin position="142"/>
        <end position="163"/>
    </location>
</feature>
<keyword evidence="8" id="KW-1185">Reference proteome</keyword>
<keyword evidence="4 6" id="KW-1133">Transmembrane helix</keyword>